<organism evidence="1 2">
    <name type="scientific">Vibrio lentus</name>
    <dbReference type="NCBI Taxonomy" id="136468"/>
    <lineage>
        <taxon>Bacteria</taxon>
        <taxon>Pseudomonadati</taxon>
        <taxon>Pseudomonadota</taxon>
        <taxon>Gammaproteobacteria</taxon>
        <taxon>Vibrionales</taxon>
        <taxon>Vibrionaceae</taxon>
        <taxon>Vibrio</taxon>
    </lineage>
</organism>
<protein>
    <submittedName>
        <fullName evidence="1">Uncharacterized protein</fullName>
    </submittedName>
</protein>
<gene>
    <name evidence="1" type="ORF">BCT50_18860</name>
</gene>
<dbReference type="Proteomes" id="UP000235554">
    <property type="component" value="Unassembled WGS sequence"/>
</dbReference>
<dbReference type="EMBL" id="MCZJ01000008">
    <property type="protein sequence ID" value="PMM60902.1"/>
    <property type="molecule type" value="Genomic_DNA"/>
</dbReference>
<comment type="caution">
    <text evidence="1">The sequence shown here is derived from an EMBL/GenBank/DDBJ whole genome shotgun (WGS) entry which is preliminary data.</text>
</comment>
<dbReference type="AlphaFoldDB" id="A0A855ITL3"/>
<evidence type="ECO:0000313" key="2">
    <source>
        <dbReference type="Proteomes" id="UP000235554"/>
    </source>
</evidence>
<evidence type="ECO:0000313" key="1">
    <source>
        <dbReference type="EMBL" id="PMM60902.1"/>
    </source>
</evidence>
<proteinExistence type="predicted"/>
<accession>A0A855ITL3</accession>
<reference evidence="2" key="1">
    <citation type="submission" date="2016-07" db="EMBL/GenBank/DDBJ databases">
        <title>Nontailed viruses are major unrecognized killers of bacteria in the ocean.</title>
        <authorList>
            <person name="Kauffman K."/>
            <person name="Hussain F."/>
            <person name="Yang J."/>
            <person name="Arevalo P."/>
            <person name="Brown J."/>
            <person name="Cutler M."/>
            <person name="Kelly L."/>
            <person name="Polz M.F."/>
        </authorList>
    </citation>
    <scope>NUCLEOTIDE SEQUENCE [LARGE SCALE GENOMIC DNA]</scope>
    <source>
        <strain evidence="2">10N.261.48.A1</strain>
    </source>
</reference>
<sequence>MASPRYTNEYLKLVGQSLADDIEYLSPRKAPARNMNQKMWTVWWLHNNVSTWTPKMVETLLDYVSVPASWVDVMDEIFPSNGISAPNKKFFRSSLLSLVTNCARKKVAPIPAHLRWDADVVEEIHNSNPLSICYPRLALEVLAESSKTRQEKYKGIITPKLTGTDLKPKSLSANSNQIARYMLCRGIESFDEMTVESYVSFRIEQLIDRPTTDIPWKILCEAYERQRLLPSGWVDRVTEEYNLARPAALMKAAERNGSVPTKRSGYTSNVFGEFKSDKGAKRQVLGSAYSKGVVQLYTPEGRENIVSFGEFTINRKLDKHAHQHLSDKSDWKKVELSWTSTTEIERSTAKTRSNMLLYLNAYLFEYLPWFFEKHPNVLFEYPDTPSKFLGSVFVKTDPVLDAEYKRQAKLLGKEVIYPVSLLSFTEGLINAVSKKANKNHMGSILRDACSGLRRFFDFIQGRYGDIEGFAIKSNPIIPLKNVGYKRSGKTVKDTFNLGYWVVFRIFMKELVKGLVFASSKEVIKALGAHEAKNLSDYNRELTKVKGFEHLNRVTYSSNFDRITIPTSINIGSDTLEIGEIISPEFQGSRTKNNDIGKKATKVTLANYQSPLILLVAAYAGQRSSNGGNLCADTFDQDYIRTAAEDPADTHVPLRVRTDKVKVNGLESSIQEDVMMVLCHAKEIRKHHSHKAFTEPRAYQDNDLSVHGHFRPLLQSTAGHTGIHPNMGPYVFMFEKWLKKHGIEFDSKLVLTPNNLTVERYETIRRHNLEELAKVQLIEYKGFGEPIPFTPLTPKTSLTPHSLRVQLVTVLKITTGDNEAVRMFTGQTDGTIGYYTKATPEDESTLSKVAKKVKNSSDVVPVAEQILTEDALIQMFDDIDRANNEIPFFAESGEALKALRYSGGRGLAINHTHICPYDNKCPEEVVNLHGYMNCHECSHACITSHNRFAIAAAARRALDEMQDYSGMILVSKNESEKEHLNLKYMEQVNIASCWIARHNHIRNNPEKFVIAGFDAIRQYSYVPASKVSNELLAKMTEVSGVPSLQSNALKQVATMIAHKISNRVSQQTMPALTAETQNLLRYDPVSFVVNNLNMLAQLQNTTPEALIEQNTMSNQDISFIEELELA</sequence>
<name>A0A855ITL3_9VIBR</name>